<feature type="domain" description="AlgX/AlgJ SGNH hydrolase-like" evidence="8">
    <location>
        <begin position="48"/>
        <end position="307"/>
    </location>
</feature>
<name>A0A506U2H5_9HYPH</name>
<comment type="subcellular location">
    <subcellularLocation>
        <location evidence="1">Periplasm</location>
    </subcellularLocation>
</comment>
<feature type="chain" id="PRO_5021469850" description="AlgX/AlgJ SGNH hydrolase-like domain-containing protein" evidence="7">
    <location>
        <begin position="24"/>
        <end position="441"/>
    </location>
</feature>
<dbReference type="RefSeq" id="WP_141150768.1">
    <property type="nucleotide sequence ID" value="NZ_VHLG01000016.1"/>
</dbReference>
<dbReference type="AlphaFoldDB" id="A0A506U2H5"/>
<organism evidence="9 10">
    <name type="scientific">Martelella alba</name>
    <dbReference type="NCBI Taxonomy" id="2590451"/>
    <lineage>
        <taxon>Bacteria</taxon>
        <taxon>Pseudomonadati</taxon>
        <taxon>Pseudomonadota</taxon>
        <taxon>Alphaproteobacteria</taxon>
        <taxon>Hyphomicrobiales</taxon>
        <taxon>Aurantimonadaceae</taxon>
        <taxon>Martelella</taxon>
    </lineage>
</organism>
<comment type="pathway">
    <text evidence="2">Glycan biosynthesis; alginate biosynthesis.</text>
</comment>
<dbReference type="UniPathway" id="UPA00286"/>
<dbReference type="Proteomes" id="UP000318801">
    <property type="component" value="Unassembled WGS sequence"/>
</dbReference>
<dbReference type="InterPro" id="IPR031811">
    <property type="entry name" value="ALGX/ALGJ_SGNH-like"/>
</dbReference>
<reference evidence="9 10" key="1">
    <citation type="submission" date="2019-06" db="EMBL/GenBank/DDBJ databases">
        <authorList>
            <person name="Li M."/>
        </authorList>
    </citation>
    <scope>NUCLEOTIDE SEQUENCE [LARGE SCALE GENOMIC DNA]</scope>
    <source>
        <strain evidence="9 10">BGMRC2036</strain>
    </source>
</reference>
<accession>A0A506U2H5</accession>
<evidence type="ECO:0000256" key="5">
    <source>
        <dbReference type="ARBA" id="ARBA00022764"/>
    </source>
</evidence>
<keyword evidence="4 7" id="KW-0732">Signal</keyword>
<evidence type="ECO:0000256" key="6">
    <source>
        <dbReference type="ARBA" id="ARBA00022841"/>
    </source>
</evidence>
<evidence type="ECO:0000256" key="4">
    <source>
        <dbReference type="ARBA" id="ARBA00022729"/>
    </source>
</evidence>
<dbReference type="GO" id="GO:0042121">
    <property type="term" value="P:alginic acid biosynthetic process"/>
    <property type="evidence" value="ECO:0007669"/>
    <property type="project" value="UniProtKB-UniPathway"/>
</dbReference>
<feature type="signal peptide" evidence="7">
    <location>
        <begin position="1"/>
        <end position="23"/>
    </location>
</feature>
<dbReference type="GO" id="GO:0016740">
    <property type="term" value="F:transferase activity"/>
    <property type="evidence" value="ECO:0007669"/>
    <property type="project" value="UniProtKB-KW"/>
</dbReference>
<evidence type="ECO:0000256" key="3">
    <source>
        <dbReference type="ARBA" id="ARBA00022679"/>
    </source>
</evidence>
<sequence>MENRTMRKLALAVLLFVAGNAAARAETTVPETGFGCTGLQTLASPKTIEGKDGFFFSVDDDIRMPMTGDPQMVASIAALSKQLAARGTTLVYVPVPTKGQVMSDLLPDAAFALGFEADISDKLYETFVARLQTAGVAAVDLLQPLRAAGTADPAFYRSAEYWSDHGARIAAKAAANVVMARPAYGGIAHTAYETMMYGPVLRPSAMRNNLQAFCRENLPPVIGHVFETKPANMPADGDDTASPAVLVGTQYSLPEFSHFAGFIEEFSALRVENRAIAGADALAAMIDYVTSDAFITAPPPFLIWEAPVAGARSGAGPIGWNILLAAAGRECRPLAAANQPSGAPGLSVDMRKVADPGASVLMIRTGQAAFDHVDIRTTDGRGTERHLSISADGQLAANGNVFVPLRPVASDGLLDLSVVVAGGPDAPPALYLCNPPVAQTQ</sequence>
<comment type="caution">
    <text evidence="9">The sequence shown here is derived from an EMBL/GenBank/DDBJ whole genome shotgun (WGS) entry which is preliminary data.</text>
</comment>
<dbReference type="EMBL" id="VHLG01000016">
    <property type="protein sequence ID" value="TPW27668.1"/>
    <property type="molecule type" value="Genomic_DNA"/>
</dbReference>
<proteinExistence type="predicted"/>
<keyword evidence="5" id="KW-0574">Periplasm</keyword>
<dbReference type="OrthoDB" id="5657087at2"/>
<evidence type="ECO:0000256" key="7">
    <source>
        <dbReference type="SAM" id="SignalP"/>
    </source>
</evidence>
<keyword evidence="10" id="KW-1185">Reference proteome</keyword>
<protein>
    <recommendedName>
        <fullName evidence="8">AlgX/AlgJ SGNH hydrolase-like domain-containing protein</fullName>
    </recommendedName>
</protein>
<evidence type="ECO:0000313" key="10">
    <source>
        <dbReference type="Proteomes" id="UP000318801"/>
    </source>
</evidence>
<keyword evidence="6" id="KW-0016">Alginate biosynthesis</keyword>
<gene>
    <name evidence="9" type="ORF">FJU08_19730</name>
</gene>
<evidence type="ECO:0000256" key="1">
    <source>
        <dbReference type="ARBA" id="ARBA00004418"/>
    </source>
</evidence>
<dbReference type="GO" id="GO:0042597">
    <property type="term" value="C:periplasmic space"/>
    <property type="evidence" value="ECO:0007669"/>
    <property type="project" value="UniProtKB-SubCell"/>
</dbReference>
<evidence type="ECO:0000313" key="9">
    <source>
        <dbReference type="EMBL" id="TPW27668.1"/>
    </source>
</evidence>
<evidence type="ECO:0000259" key="8">
    <source>
        <dbReference type="Pfam" id="PF16822"/>
    </source>
</evidence>
<evidence type="ECO:0000256" key="2">
    <source>
        <dbReference type="ARBA" id="ARBA00005182"/>
    </source>
</evidence>
<keyword evidence="3" id="KW-0808">Transferase</keyword>
<dbReference type="Pfam" id="PF16822">
    <property type="entry name" value="ALGX"/>
    <property type="match status" value="1"/>
</dbReference>